<dbReference type="AlphaFoldDB" id="A0AAE0MB58"/>
<organism evidence="7 8">
    <name type="scientific">Cercophora scortea</name>
    <dbReference type="NCBI Taxonomy" id="314031"/>
    <lineage>
        <taxon>Eukaryota</taxon>
        <taxon>Fungi</taxon>
        <taxon>Dikarya</taxon>
        <taxon>Ascomycota</taxon>
        <taxon>Pezizomycotina</taxon>
        <taxon>Sordariomycetes</taxon>
        <taxon>Sordariomycetidae</taxon>
        <taxon>Sordariales</taxon>
        <taxon>Lasiosphaeriaceae</taxon>
        <taxon>Cercophora</taxon>
    </lineage>
</organism>
<feature type="chain" id="PRO_5042070016" description="Glucose-methanol-choline oxidoreductase N-terminal domain-containing protein" evidence="5">
    <location>
        <begin position="22"/>
        <end position="660"/>
    </location>
</feature>
<dbReference type="InterPro" id="IPR007867">
    <property type="entry name" value="GMC_OxRtase_C"/>
</dbReference>
<name>A0AAE0MB58_9PEZI</name>
<dbReference type="GO" id="GO:0016614">
    <property type="term" value="F:oxidoreductase activity, acting on CH-OH group of donors"/>
    <property type="evidence" value="ECO:0007669"/>
    <property type="project" value="InterPro"/>
</dbReference>
<gene>
    <name evidence="7" type="ORF">B0T19DRAFT_464800</name>
</gene>
<dbReference type="Gene3D" id="3.50.50.60">
    <property type="entry name" value="FAD/NAD(P)-binding domain"/>
    <property type="match status" value="1"/>
</dbReference>
<accession>A0AAE0MB58</accession>
<feature type="signal peptide" evidence="5">
    <location>
        <begin position="1"/>
        <end position="21"/>
    </location>
</feature>
<evidence type="ECO:0000256" key="5">
    <source>
        <dbReference type="SAM" id="SignalP"/>
    </source>
</evidence>
<evidence type="ECO:0000313" key="7">
    <source>
        <dbReference type="EMBL" id="KAK3324619.1"/>
    </source>
</evidence>
<proteinExistence type="inferred from homology"/>
<dbReference type="InterPro" id="IPR036188">
    <property type="entry name" value="FAD/NAD-bd_sf"/>
</dbReference>
<sequence length="660" mass="70493">MDLSAFLRILLFCAYLPVTECLFLHQENVTDLILPSYDYIVVGGGIAGLVVANRLSEDPDVTVLILEAGEPQVYAGLVGHGWNPEYDWNITTAPQEFLDNRTRWYNLGHVVGGGSVLNGLVVTRGAKVEYDAWQALGNPGWGWRGLLPYFKKSETFVDDVDPDDASALHIQPDMSVHGTSGPLEVAYPKFFYNQSNSFLHGVSELGIPLLNDANAGVSAGAMIVPATISAQNQSRTDSRTAYLDRVLNRPNLHLASGQTVTRILVGTDGTAPIIVPPFGHLKRAHGVEVVAAAGAILSPVLLQVSGIGPAPILDELNVTVQVDLPGVGQNLQDHPMVEAFYNYTEPGLFSTRNLTGATLQEAEAEYFTNHTGPWTAPLISTTAFPSLRSLTSNWSTILRNISSSSAARYLPSGPGQHPAVLRGYAQQRQQLLRLLSRNDVGALEIMADSVGTLTIANHHPFSRGTVRALSSDILSHGSVASNLALDPRYCSQPEDCQVLVEGLLFNGRIIGTGAMQQLAPRPPAPWDATVAGPEPVNETALLEAVRGWLTTEFHPCGTTSMMPIELGGVVDPRLMVYGMQNLRVVDAGIIPLIPAAHLQAAVYAIAEKAADMIKEDHGASTSGSPPDTPSAWKPSPSNPADPPHSAGIPSGGKESPKQAN</sequence>
<reference evidence="7" key="2">
    <citation type="submission" date="2023-06" db="EMBL/GenBank/DDBJ databases">
        <authorList>
            <consortium name="Lawrence Berkeley National Laboratory"/>
            <person name="Haridas S."/>
            <person name="Hensen N."/>
            <person name="Bonometti L."/>
            <person name="Westerberg I."/>
            <person name="Brannstrom I.O."/>
            <person name="Guillou S."/>
            <person name="Cros-Aarteil S."/>
            <person name="Calhoun S."/>
            <person name="Kuo A."/>
            <person name="Mondo S."/>
            <person name="Pangilinan J."/>
            <person name="Riley R."/>
            <person name="Labutti K."/>
            <person name="Andreopoulos B."/>
            <person name="Lipzen A."/>
            <person name="Chen C."/>
            <person name="Yanf M."/>
            <person name="Daum C."/>
            <person name="Ng V."/>
            <person name="Clum A."/>
            <person name="Steindorff A."/>
            <person name="Ohm R."/>
            <person name="Martin F."/>
            <person name="Silar P."/>
            <person name="Natvig D."/>
            <person name="Lalanne C."/>
            <person name="Gautier V."/>
            <person name="Ament-Velasquez S.L."/>
            <person name="Kruys A."/>
            <person name="Hutchinson M.I."/>
            <person name="Powell A.J."/>
            <person name="Barry K."/>
            <person name="Miller A.N."/>
            <person name="Grigoriev I.V."/>
            <person name="Debuchy R."/>
            <person name="Gladieux P."/>
            <person name="Thoren M.H."/>
            <person name="Johannesson H."/>
        </authorList>
    </citation>
    <scope>NUCLEOTIDE SEQUENCE</scope>
    <source>
        <strain evidence="7">SMH4131-1</strain>
    </source>
</reference>
<evidence type="ECO:0000256" key="1">
    <source>
        <dbReference type="ARBA" id="ARBA00010790"/>
    </source>
</evidence>
<feature type="binding site" evidence="3">
    <location>
        <position position="110"/>
    </location>
    <ligand>
        <name>FAD</name>
        <dbReference type="ChEBI" id="CHEBI:57692"/>
    </ligand>
</feature>
<feature type="domain" description="Glucose-methanol-choline oxidoreductase N-terminal" evidence="6">
    <location>
        <begin position="294"/>
        <end position="308"/>
    </location>
</feature>
<evidence type="ECO:0000256" key="3">
    <source>
        <dbReference type="PIRSR" id="PIRSR000137-2"/>
    </source>
</evidence>
<comment type="similarity">
    <text evidence="1">Belongs to the GMC oxidoreductase family.</text>
</comment>
<dbReference type="Pfam" id="PF00732">
    <property type="entry name" value="GMC_oxred_N"/>
    <property type="match status" value="1"/>
</dbReference>
<comment type="caution">
    <text evidence="7">The sequence shown here is derived from an EMBL/GenBank/DDBJ whole genome shotgun (WGS) entry which is preliminary data.</text>
</comment>
<dbReference type="Pfam" id="PF05199">
    <property type="entry name" value="GMC_oxred_C"/>
    <property type="match status" value="1"/>
</dbReference>
<feature type="region of interest" description="Disordered" evidence="4">
    <location>
        <begin position="615"/>
        <end position="660"/>
    </location>
</feature>
<comment type="cofactor">
    <cofactor evidence="3">
        <name>FAD</name>
        <dbReference type="ChEBI" id="CHEBI:57692"/>
    </cofactor>
</comment>
<dbReference type="PIRSF" id="PIRSF000137">
    <property type="entry name" value="Alcohol_oxidase"/>
    <property type="match status" value="1"/>
</dbReference>
<dbReference type="InterPro" id="IPR000172">
    <property type="entry name" value="GMC_OxRdtase_N"/>
</dbReference>
<dbReference type="SUPFAM" id="SSF51905">
    <property type="entry name" value="FAD/NAD(P)-binding domain"/>
    <property type="match status" value="1"/>
</dbReference>
<evidence type="ECO:0000313" key="8">
    <source>
        <dbReference type="Proteomes" id="UP001286456"/>
    </source>
</evidence>
<dbReference type="GO" id="GO:0050660">
    <property type="term" value="F:flavin adenine dinucleotide binding"/>
    <property type="evidence" value="ECO:0007669"/>
    <property type="project" value="InterPro"/>
</dbReference>
<dbReference type="SUPFAM" id="SSF54373">
    <property type="entry name" value="FAD-linked reductases, C-terminal domain"/>
    <property type="match status" value="1"/>
</dbReference>
<reference evidence="7" key="1">
    <citation type="journal article" date="2023" name="Mol. Phylogenet. Evol.">
        <title>Genome-scale phylogeny and comparative genomics of the fungal order Sordariales.</title>
        <authorList>
            <person name="Hensen N."/>
            <person name="Bonometti L."/>
            <person name="Westerberg I."/>
            <person name="Brannstrom I.O."/>
            <person name="Guillou S."/>
            <person name="Cros-Aarteil S."/>
            <person name="Calhoun S."/>
            <person name="Haridas S."/>
            <person name="Kuo A."/>
            <person name="Mondo S."/>
            <person name="Pangilinan J."/>
            <person name="Riley R."/>
            <person name="LaButti K."/>
            <person name="Andreopoulos B."/>
            <person name="Lipzen A."/>
            <person name="Chen C."/>
            <person name="Yan M."/>
            <person name="Daum C."/>
            <person name="Ng V."/>
            <person name="Clum A."/>
            <person name="Steindorff A."/>
            <person name="Ohm R.A."/>
            <person name="Martin F."/>
            <person name="Silar P."/>
            <person name="Natvig D.O."/>
            <person name="Lalanne C."/>
            <person name="Gautier V."/>
            <person name="Ament-Velasquez S.L."/>
            <person name="Kruys A."/>
            <person name="Hutchinson M.I."/>
            <person name="Powell A.J."/>
            <person name="Barry K."/>
            <person name="Miller A.N."/>
            <person name="Grigoriev I.V."/>
            <person name="Debuchy R."/>
            <person name="Gladieux P."/>
            <person name="Hiltunen Thoren M."/>
            <person name="Johannesson H."/>
        </authorList>
    </citation>
    <scope>NUCLEOTIDE SEQUENCE</scope>
    <source>
        <strain evidence="7">SMH4131-1</strain>
    </source>
</reference>
<dbReference type="EMBL" id="JAUEPO010000004">
    <property type="protein sequence ID" value="KAK3324619.1"/>
    <property type="molecule type" value="Genomic_DNA"/>
</dbReference>
<feature type="active site" description="Proton acceptor" evidence="2">
    <location>
        <position position="597"/>
    </location>
</feature>
<keyword evidence="5" id="KW-0732">Signal</keyword>
<dbReference type="InterPro" id="IPR012132">
    <property type="entry name" value="GMC_OxRdtase"/>
</dbReference>
<dbReference type="PROSITE" id="PS00624">
    <property type="entry name" value="GMC_OXRED_2"/>
    <property type="match status" value="1"/>
</dbReference>
<dbReference type="PANTHER" id="PTHR11552:SF115">
    <property type="entry name" value="DEHYDROGENASE XPTC-RELATED"/>
    <property type="match status" value="1"/>
</dbReference>
<keyword evidence="3" id="KW-0285">Flavoprotein</keyword>
<dbReference type="Proteomes" id="UP001286456">
    <property type="component" value="Unassembled WGS sequence"/>
</dbReference>
<evidence type="ECO:0000256" key="2">
    <source>
        <dbReference type="PIRSR" id="PIRSR000137-1"/>
    </source>
</evidence>
<feature type="binding site" evidence="3">
    <location>
        <begin position="118"/>
        <end position="121"/>
    </location>
    <ligand>
        <name>FAD</name>
        <dbReference type="ChEBI" id="CHEBI:57692"/>
    </ligand>
</feature>
<keyword evidence="8" id="KW-1185">Reference proteome</keyword>
<feature type="active site" description="Proton donor" evidence="2">
    <location>
        <position position="554"/>
    </location>
</feature>
<keyword evidence="3" id="KW-0274">FAD</keyword>
<protein>
    <recommendedName>
        <fullName evidence="6">Glucose-methanol-choline oxidoreductase N-terminal domain-containing protein</fullName>
    </recommendedName>
</protein>
<dbReference type="PANTHER" id="PTHR11552">
    <property type="entry name" value="GLUCOSE-METHANOL-CHOLINE GMC OXIDOREDUCTASE"/>
    <property type="match status" value="1"/>
</dbReference>
<evidence type="ECO:0000259" key="6">
    <source>
        <dbReference type="PROSITE" id="PS00624"/>
    </source>
</evidence>
<dbReference type="Gene3D" id="3.30.560.10">
    <property type="entry name" value="Glucose Oxidase, domain 3"/>
    <property type="match status" value="1"/>
</dbReference>
<evidence type="ECO:0000256" key="4">
    <source>
        <dbReference type="SAM" id="MobiDB-lite"/>
    </source>
</evidence>
<dbReference type="GO" id="GO:0044550">
    <property type="term" value="P:secondary metabolite biosynthetic process"/>
    <property type="evidence" value="ECO:0007669"/>
    <property type="project" value="TreeGrafter"/>
</dbReference>
<feature type="binding site" evidence="3">
    <location>
        <position position="260"/>
    </location>
    <ligand>
        <name>FAD</name>
        <dbReference type="ChEBI" id="CHEBI:57692"/>
    </ligand>
</feature>